<dbReference type="InterPro" id="IPR046373">
    <property type="entry name" value="Acyl-CoA_Oxase/DH_mid-dom_sf"/>
</dbReference>
<proteinExistence type="predicted"/>
<comment type="caution">
    <text evidence="6">The sequence shown here is derived from an EMBL/GenBank/DDBJ whole genome shotgun (WGS) entry which is preliminary data.</text>
</comment>
<dbReference type="PANTHER" id="PTHR36117:SF3">
    <property type="entry name" value="4-HYDROXYPHENYLACETATE 3-MONOOXYGENASE-RELATED"/>
    <property type="match status" value="1"/>
</dbReference>
<dbReference type="Pfam" id="PF03241">
    <property type="entry name" value="HpaB"/>
    <property type="match status" value="1"/>
</dbReference>
<dbReference type="InterPro" id="IPR024719">
    <property type="entry name" value="HpaB/PvcC/4-BUDH_C"/>
</dbReference>
<keyword evidence="7" id="KW-1185">Reference proteome</keyword>
<dbReference type="Proteomes" id="UP001491691">
    <property type="component" value="Unassembled WGS sequence"/>
</dbReference>
<evidence type="ECO:0000256" key="1">
    <source>
        <dbReference type="ARBA" id="ARBA00022630"/>
    </source>
</evidence>
<feature type="domain" description="HpaB/PvcC/4-BUDH N-terminal" evidence="5">
    <location>
        <begin position="5"/>
        <end position="275"/>
    </location>
</feature>
<keyword evidence="3" id="KW-0560">Oxidoreductase</keyword>
<accession>A0ABV1J2Z6</accession>
<dbReference type="SUPFAM" id="SSF56645">
    <property type="entry name" value="Acyl-CoA dehydrogenase NM domain-like"/>
    <property type="match status" value="1"/>
</dbReference>
<dbReference type="Gene3D" id="1.20.140.10">
    <property type="entry name" value="Butyryl-CoA Dehydrogenase, subunit A, domain 3"/>
    <property type="match status" value="1"/>
</dbReference>
<dbReference type="InterPro" id="IPR004925">
    <property type="entry name" value="HpaB/PvcC/4-BUDH"/>
</dbReference>
<gene>
    <name evidence="6" type="ORF">AAA073_07450</name>
</gene>
<dbReference type="Gene3D" id="2.40.110.10">
    <property type="entry name" value="Butyryl-CoA Dehydrogenase, subunit A, domain 2"/>
    <property type="match status" value="1"/>
</dbReference>
<feature type="domain" description="HpaB/PvcC/4-BUDH C-terminal" evidence="4">
    <location>
        <begin position="283"/>
        <end position="479"/>
    </location>
</feature>
<dbReference type="SUPFAM" id="SSF47203">
    <property type="entry name" value="Acyl-CoA dehydrogenase C-terminal domain-like"/>
    <property type="match status" value="1"/>
</dbReference>
<evidence type="ECO:0000313" key="7">
    <source>
        <dbReference type="Proteomes" id="UP001491691"/>
    </source>
</evidence>
<evidence type="ECO:0000259" key="4">
    <source>
        <dbReference type="Pfam" id="PF03241"/>
    </source>
</evidence>
<dbReference type="InterPro" id="IPR024674">
    <property type="entry name" value="HpaB/PvcC/4-BUDH_N"/>
</dbReference>
<dbReference type="Gene3D" id="1.10.3140.10">
    <property type="entry name" value="4-hydroxybutyryl-coa dehydratase, domain 1"/>
    <property type="match status" value="1"/>
</dbReference>
<organism evidence="6 7">
    <name type="scientific">Peptoniphilus senegalensis</name>
    <dbReference type="NCBI Taxonomy" id="1465757"/>
    <lineage>
        <taxon>Bacteria</taxon>
        <taxon>Bacillati</taxon>
        <taxon>Bacillota</taxon>
        <taxon>Tissierellia</taxon>
        <taxon>Tissierellales</taxon>
        <taxon>Peptoniphilaceae</taxon>
        <taxon>Peptoniphilus</taxon>
    </lineage>
</organism>
<dbReference type="EMBL" id="JBBNPP010000015">
    <property type="protein sequence ID" value="MEQ3347267.1"/>
    <property type="molecule type" value="Genomic_DNA"/>
</dbReference>
<dbReference type="InterPro" id="IPR009100">
    <property type="entry name" value="AcylCoA_DH/oxidase_NM_dom_sf"/>
</dbReference>
<protein>
    <submittedName>
        <fullName evidence="6">4-hydroxyphenylacetate 3-hydroxylase family protein</fullName>
    </submittedName>
</protein>
<evidence type="ECO:0000256" key="2">
    <source>
        <dbReference type="ARBA" id="ARBA00022827"/>
    </source>
</evidence>
<dbReference type="InterPro" id="IPR036250">
    <property type="entry name" value="AcylCo_DH-like_C"/>
</dbReference>
<dbReference type="Pfam" id="PF11794">
    <property type="entry name" value="HpaB_N"/>
    <property type="match status" value="1"/>
</dbReference>
<reference evidence="6 7" key="1">
    <citation type="submission" date="2024-04" db="EMBL/GenBank/DDBJ databases">
        <title>Human intestinal bacterial collection.</title>
        <authorList>
            <person name="Pauvert C."/>
            <person name="Hitch T.C.A."/>
            <person name="Clavel T."/>
        </authorList>
    </citation>
    <scope>NUCLEOTIDE SEQUENCE [LARGE SCALE GENOMIC DNA]</scope>
    <source>
        <strain evidence="6 7">CLA-SR-H019</strain>
    </source>
</reference>
<dbReference type="PANTHER" id="PTHR36117">
    <property type="entry name" value="4-HYDROXYPHENYLACETATE 3-MONOOXYGENASE-RELATED"/>
    <property type="match status" value="1"/>
</dbReference>
<keyword evidence="1" id="KW-0285">Flavoprotein</keyword>
<evidence type="ECO:0000256" key="3">
    <source>
        <dbReference type="ARBA" id="ARBA00023002"/>
    </source>
</evidence>
<dbReference type="RefSeq" id="WP_019107522.1">
    <property type="nucleotide sequence ID" value="NZ_CABKRY010000001.1"/>
</dbReference>
<sequence>MTLMTGKEYIESLRNLDIKVYMFGEKVENPVDNPIIRPSINSVAMTYDLANDPEYEDLMTTTSHLTGNKINRFCHIHQSKEDLVKKIKMQRLMGQKTASCFQRCVGMDAFNAIYSTTYEIDKEKGTDYHERFKKYLIYCQDNDLVVDGAMTDPKGDRGLSPSQQEDPDMYVHIKEIREDGIIVRGAKAHQTGSINSHEHLIMPTIAMKEEDAAYAVSFAVPTDAKGVFMIYGRQSCDTRKLEEGADIDLGNNTFGGQEALVIFDDVFVPNERVFMCKEWQYSGMLVERFAGYHRQSYACKTGVGDVLIGAAALAADYNGVPKASHIKDKIIEMQHLNETMWACSLACSYEGTKTESGGYLIDLLLANVCKQNVTRFPYDIARLAEDIAGGLMVTMPSEKDLKDDFTGPWVEKFLRGKVGTDTENRMRVLRLIENITLGTAAVGYRTESMHGAGSPQAQRIMIARQGNLESKKEMARKIAHIDVSKDNLKK</sequence>
<name>A0ABV1J2Z6_9FIRM</name>
<keyword evidence="2" id="KW-0274">FAD</keyword>
<evidence type="ECO:0000259" key="5">
    <source>
        <dbReference type="Pfam" id="PF11794"/>
    </source>
</evidence>
<evidence type="ECO:0000313" key="6">
    <source>
        <dbReference type="EMBL" id="MEQ3347267.1"/>
    </source>
</evidence>
<dbReference type="PIRSF" id="PIRSF000331">
    <property type="entry name" value="HpaA_HpaB"/>
    <property type="match status" value="1"/>
</dbReference>